<evidence type="ECO:0000313" key="28">
    <source>
        <dbReference type="Proteomes" id="UP000606274"/>
    </source>
</evidence>
<dbReference type="InterPro" id="IPR012961">
    <property type="entry name" value="Ski2/MTR4_C"/>
</dbReference>
<dbReference type="SUPFAM" id="SSF52540">
    <property type="entry name" value="P-loop containing nucleoside triphosphate hydrolases"/>
    <property type="match status" value="1"/>
</dbReference>
<dbReference type="InterPro" id="IPR001650">
    <property type="entry name" value="Helicase_C-like"/>
</dbReference>
<dbReference type="Pfam" id="PF21408">
    <property type="entry name" value="MTR4-like_stalk"/>
    <property type="match status" value="1"/>
</dbReference>
<keyword evidence="28" id="KW-1185">Reference proteome</keyword>
<dbReference type="GO" id="GO:0006397">
    <property type="term" value="P:mRNA processing"/>
    <property type="evidence" value="ECO:0007669"/>
    <property type="project" value="UniProtKB-KW"/>
</dbReference>
<keyword evidence="9" id="KW-0507">mRNA processing</keyword>
<evidence type="ECO:0000256" key="2">
    <source>
        <dbReference type="ARBA" id="ARBA00004604"/>
    </source>
</evidence>
<evidence type="ECO:0000256" key="23">
    <source>
        <dbReference type="ARBA" id="ARBA00082023"/>
    </source>
</evidence>
<evidence type="ECO:0000256" key="21">
    <source>
        <dbReference type="ARBA" id="ARBA00069430"/>
    </source>
</evidence>
<evidence type="ECO:0000256" key="20">
    <source>
        <dbReference type="ARBA" id="ARBA00049390"/>
    </source>
</evidence>
<feature type="region of interest" description="Disordered" evidence="24">
    <location>
        <begin position="341"/>
        <end position="367"/>
    </location>
</feature>
<dbReference type="AlphaFoldDB" id="A0A8T0B369"/>
<evidence type="ECO:0000256" key="16">
    <source>
        <dbReference type="ARBA" id="ARBA00022843"/>
    </source>
</evidence>
<dbReference type="SMART" id="SM01142">
    <property type="entry name" value="DSHCT"/>
    <property type="match status" value="1"/>
</dbReference>
<comment type="catalytic activity">
    <reaction evidence="20">
        <text>ATP + H2O = ADP + phosphate + H(+)</text>
        <dbReference type="Rhea" id="RHEA:13065"/>
        <dbReference type="ChEBI" id="CHEBI:15377"/>
        <dbReference type="ChEBI" id="CHEBI:15378"/>
        <dbReference type="ChEBI" id="CHEBI:30616"/>
        <dbReference type="ChEBI" id="CHEBI:43474"/>
        <dbReference type="ChEBI" id="CHEBI:456216"/>
        <dbReference type="EC" id="3.6.4.13"/>
    </reaction>
    <physiologicalReaction direction="left-to-right" evidence="20">
        <dbReference type="Rhea" id="RHEA:13066"/>
    </physiologicalReaction>
</comment>
<evidence type="ECO:0000256" key="15">
    <source>
        <dbReference type="ARBA" id="ARBA00022840"/>
    </source>
</evidence>
<dbReference type="Gene3D" id="2.40.30.300">
    <property type="match status" value="1"/>
</dbReference>
<dbReference type="GO" id="GO:0016607">
    <property type="term" value="C:nuclear speck"/>
    <property type="evidence" value="ECO:0007669"/>
    <property type="project" value="UniProtKB-SubCell"/>
</dbReference>
<feature type="region of interest" description="Disordered" evidence="24">
    <location>
        <begin position="1"/>
        <end position="65"/>
    </location>
</feature>
<evidence type="ECO:0000256" key="5">
    <source>
        <dbReference type="ARBA" id="ARBA00012552"/>
    </source>
</evidence>
<accession>A0A8T0B369</accession>
<dbReference type="PROSITE" id="PS51192">
    <property type="entry name" value="HELICASE_ATP_BIND_1"/>
    <property type="match status" value="1"/>
</dbReference>
<dbReference type="InterPro" id="IPR027417">
    <property type="entry name" value="P-loop_NTPase"/>
</dbReference>
<dbReference type="GO" id="GO:0016787">
    <property type="term" value="F:hydrolase activity"/>
    <property type="evidence" value="ECO:0007669"/>
    <property type="project" value="UniProtKB-KW"/>
</dbReference>
<evidence type="ECO:0000256" key="7">
    <source>
        <dbReference type="ARBA" id="ARBA00022552"/>
    </source>
</evidence>
<dbReference type="GO" id="GO:0003724">
    <property type="term" value="F:RNA helicase activity"/>
    <property type="evidence" value="ECO:0007669"/>
    <property type="project" value="UniProtKB-EC"/>
</dbReference>
<sequence length="1038" mass="116943">MADSFGDDLFSVFDDEQTTATKKPSSKAETRSAKTAETHSREKTESSSGAKTKREAENDGADEVSFGKKAKLDSMLSEEINLADLMPKVKVEQVETVEGCTHEVALPADQEYTQLKSRVGKAAKEYPFILDPFQREAILCIDNNQSVLVSAHTSAGKTVCAEYAIALALREKQRVIFTSPIKALSNQKYREMYEEFQDVGLMTGDVTINPTASCLVMTTEILRSMLYRGSEVMREVAWVIFDEIHYMRDSERGVVWEETIILLPDNVHYVFLSATIPNARQFAEWICHLHTQPCHVVYTDYRPTPLQHYIFPAGGDGLHLVVDENGEFREDNFNTAMQVLRDSGDPGASGGGGKWDPKGRRGGTRGPSNVFKIVKMIMERNFQPVIIFSFSKKECEAYALQVSKLDFNTDEEKKLVDEVFSNAIDCLSDEDKKLPQVEHVLPLLKRGIGIHHGGLLPILKETIEILFSEGLLKALFATETFAMGINMPARTVLFTSARKFDGKDFRWISSGEYIQMSGRAGRRGMDERGIVIFMVDEKMSPAVGKQLLKGSADPLNSAFHLTYNMVLNLLRVEEINPEYMLEKSFYQFQHYRAVPGVVEKMQKLEEMYNSIEIPNEDSVVTYYKIRQQLAKLAKEIEEYVHKPKYCLPFLQPGRLVKVKKDELDFGWGVVVNFSKKANVKASTGDLDPLYVVEVLLHCSKESVKNAATEAAKPAAQSEKGEMQVVPVMLNLLTSISSVRLYIPKDLRPYDNRQSMLKSIQEVQKRFPDGLPMLDPIDDMGIKDSGLKKVIQKVEAFEHRMYTHALHSDPSLSTVYTLCEKKAVIAGDIKAAKRELKKARTVLQMDELKCRKRVLRRLGFATSSDVIEVKGRVACEISSADELLLTEMVFNGLFNDLTAEQATALLSCFVFQENANEMPKLTEQLAGPLRQMQECAKRIAKVSAEAKLDVDEDAYLNQFRPHLMDVVYTWANGASFSQICKMTDVFEGSIIRCMRRLEELLRQMCQAAKAIGNTELENKFALGITKIKRDIVFAASLYL</sequence>
<dbReference type="CDD" id="cd18024">
    <property type="entry name" value="DEXHc_Mtr4-like"/>
    <property type="match status" value="1"/>
</dbReference>
<dbReference type="InterPro" id="IPR048392">
    <property type="entry name" value="MTR4-like_stalk"/>
</dbReference>
<dbReference type="SMART" id="SM00487">
    <property type="entry name" value="DEXDc"/>
    <property type="match status" value="1"/>
</dbReference>
<evidence type="ECO:0000256" key="11">
    <source>
        <dbReference type="ARBA" id="ARBA00022741"/>
    </source>
</evidence>
<dbReference type="InterPro" id="IPR050699">
    <property type="entry name" value="RNA-DNA_Helicase"/>
</dbReference>
<comment type="caution">
    <text evidence="27">The sequence shown here is derived from an EMBL/GenBank/DDBJ whole genome shotgun (WGS) entry which is preliminary data.</text>
</comment>
<dbReference type="CDD" id="cd18795">
    <property type="entry name" value="SF2_C_Ski2"/>
    <property type="match status" value="1"/>
</dbReference>
<dbReference type="GO" id="GO:0005524">
    <property type="term" value="F:ATP binding"/>
    <property type="evidence" value="ECO:0007669"/>
    <property type="project" value="UniProtKB-KW"/>
</dbReference>
<evidence type="ECO:0000256" key="18">
    <source>
        <dbReference type="ARBA" id="ARBA00023187"/>
    </source>
</evidence>
<organism evidence="27 28">
    <name type="scientific">Silurus meridionalis</name>
    <name type="common">Southern catfish</name>
    <name type="synonym">Silurus soldatovi meridionalis</name>
    <dbReference type="NCBI Taxonomy" id="175797"/>
    <lineage>
        <taxon>Eukaryota</taxon>
        <taxon>Metazoa</taxon>
        <taxon>Chordata</taxon>
        <taxon>Craniata</taxon>
        <taxon>Vertebrata</taxon>
        <taxon>Euteleostomi</taxon>
        <taxon>Actinopterygii</taxon>
        <taxon>Neopterygii</taxon>
        <taxon>Teleostei</taxon>
        <taxon>Ostariophysi</taxon>
        <taxon>Siluriformes</taxon>
        <taxon>Siluridae</taxon>
        <taxon>Silurus</taxon>
    </lineage>
</organism>
<dbReference type="Gene3D" id="3.40.50.300">
    <property type="entry name" value="P-loop containing nucleotide triphosphate hydrolases"/>
    <property type="match status" value="2"/>
</dbReference>
<dbReference type="GO" id="GO:0003723">
    <property type="term" value="F:RNA binding"/>
    <property type="evidence" value="ECO:0007669"/>
    <property type="project" value="InterPro"/>
</dbReference>
<feature type="domain" description="Helicase C-terminal" evidence="26">
    <location>
        <begin position="401"/>
        <end position="573"/>
    </location>
</feature>
<evidence type="ECO:0000256" key="12">
    <source>
        <dbReference type="ARBA" id="ARBA00022763"/>
    </source>
</evidence>
<dbReference type="FunFam" id="3.40.50.300:FF:000083">
    <property type="entry name" value="ATP-dependent RNA helicase DOB1"/>
    <property type="match status" value="1"/>
</dbReference>
<dbReference type="GO" id="GO:0000460">
    <property type="term" value="P:maturation of 5.8S rRNA"/>
    <property type="evidence" value="ECO:0007669"/>
    <property type="project" value="TreeGrafter"/>
</dbReference>
<comment type="similarity">
    <text evidence="4">Belongs to the helicase family. SKI2 subfamily.</text>
</comment>
<evidence type="ECO:0000256" key="8">
    <source>
        <dbReference type="ARBA" id="ARBA00022553"/>
    </source>
</evidence>
<dbReference type="InterPro" id="IPR016438">
    <property type="entry name" value="SKI2-like"/>
</dbReference>
<keyword evidence="8" id="KW-0597">Phosphoprotein</keyword>
<keyword evidence="19" id="KW-0539">Nucleus</keyword>
<evidence type="ECO:0000256" key="22">
    <source>
        <dbReference type="ARBA" id="ARBA00077324"/>
    </source>
</evidence>
<protein>
    <recommendedName>
        <fullName evidence="21">Exosome RNA helicase MTR4</fullName>
        <ecNumber evidence="5">3.6.4.13</ecNumber>
    </recommendedName>
    <alternativeName>
        <fullName evidence="23">Superkiller viralicidic activity 2-like 2</fullName>
    </alternativeName>
    <alternativeName>
        <fullName evidence="22">TRAMP-like complex helicase</fullName>
    </alternativeName>
</protein>
<keyword evidence="17" id="KW-0007">Acetylation</keyword>
<dbReference type="GO" id="GO:0008380">
    <property type="term" value="P:RNA splicing"/>
    <property type="evidence" value="ECO:0007669"/>
    <property type="project" value="UniProtKB-KW"/>
</dbReference>
<evidence type="ECO:0000259" key="26">
    <source>
        <dbReference type="PROSITE" id="PS51194"/>
    </source>
</evidence>
<dbReference type="FunFam" id="1.10.3380.30:FF:000004">
    <property type="entry name" value="Superkiller viralicidic activity 2-like 2"/>
    <property type="match status" value="1"/>
</dbReference>
<dbReference type="Pfam" id="PF00271">
    <property type="entry name" value="Helicase_C"/>
    <property type="match status" value="1"/>
</dbReference>
<dbReference type="PROSITE" id="PS51194">
    <property type="entry name" value="HELICASE_CTER"/>
    <property type="match status" value="1"/>
</dbReference>
<evidence type="ECO:0000256" key="3">
    <source>
        <dbReference type="ARBA" id="ARBA00004642"/>
    </source>
</evidence>
<feature type="compositionally biased region" description="Basic and acidic residues" evidence="24">
    <location>
        <begin position="26"/>
        <end position="45"/>
    </location>
</feature>
<evidence type="ECO:0000256" key="6">
    <source>
        <dbReference type="ARBA" id="ARBA00022499"/>
    </source>
</evidence>
<dbReference type="GO" id="GO:0005681">
    <property type="term" value="C:spliceosomal complex"/>
    <property type="evidence" value="ECO:0007669"/>
    <property type="project" value="UniProtKB-KW"/>
</dbReference>
<evidence type="ECO:0000256" key="1">
    <source>
        <dbReference type="ARBA" id="ARBA00004324"/>
    </source>
</evidence>
<name>A0A8T0B369_SILME</name>
<dbReference type="SMART" id="SM00490">
    <property type="entry name" value="HELICc"/>
    <property type="match status" value="1"/>
</dbReference>
<dbReference type="Proteomes" id="UP000606274">
    <property type="component" value="Unassembled WGS sequence"/>
</dbReference>
<dbReference type="PANTHER" id="PTHR12131">
    <property type="entry name" value="ATP-DEPENDENT RNA AND DNA HELICASE"/>
    <property type="match status" value="1"/>
</dbReference>
<dbReference type="FunFam" id="3.40.50.300:FF:000141">
    <property type="entry name" value="ATP-dependent RNA helicase DOB1"/>
    <property type="match status" value="1"/>
</dbReference>
<dbReference type="Pfam" id="PF08148">
    <property type="entry name" value="DSHCT"/>
    <property type="match status" value="1"/>
</dbReference>
<keyword evidence="14" id="KW-0347">Helicase</keyword>
<dbReference type="InterPro" id="IPR011545">
    <property type="entry name" value="DEAD/DEAH_box_helicase_dom"/>
</dbReference>
<comment type="subcellular location">
    <subcellularLocation>
        <location evidence="1">Nucleus speckle</location>
    </subcellularLocation>
    <subcellularLocation>
        <location evidence="2">Nucleus</location>
        <location evidence="2">Nucleolus</location>
    </subcellularLocation>
    <subcellularLocation>
        <location evidence="3">Nucleus</location>
        <location evidence="3">Nucleoplasm</location>
    </subcellularLocation>
</comment>
<dbReference type="EC" id="3.6.4.13" evidence="5"/>
<dbReference type="InterPro" id="IPR014001">
    <property type="entry name" value="Helicase_ATP-bd"/>
</dbReference>
<keyword evidence="12" id="KW-0227">DNA damage</keyword>
<feature type="domain" description="Helicase ATP-binding" evidence="25">
    <location>
        <begin position="138"/>
        <end position="294"/>
    </location>
</feature>
<keyword evidence="6" id="KW-1017">Isopeptide bond</keyword>
<dbReference type="FunFam" id="1.10.3380.30:FF:000002">
    <property type="entry name" value="superkiller viralicidic activity 2-like 2"/>
    <property type="match status" value="1"/>
</dbReference>
<dbReference type="GO" id="GO:0006974">
    <property type="term" value="P:DNA damage response"/>
    <property type="evidence" value="ECO:0007669"/>
    <property type="project" value="UniProtKB-KW"/>
</dbReference>
<keyword evidence="18" id="KW-0508">mRNA splicing</keyword>
<dbReference type="EMBL" id="JABFDY010000011">
    <property type="protein sequence ID" value="KAF7700858.1"/>
    <property type="molecule type" value="Genomic_DNA"/>
</dbReference>
<evidence type="ECO:0000256" key="19">
    <source>
        <dbReference type="ARBA" id="ARBA00023242"/>
    </source>
</evidence>
<dbReference type="GO" id="GO:0005730">
    <property type="term" value="C:nucleolus"/>
    <property type="evidence" value="ECO:0007669"/>
    <property type="project" value="UniProtKB-SubCell"/>
</dbReference>
<dbReference type="OrthoDB" id="64767at2759"/>
<reference evidence="27" key="1">
    <citation type="submission" date="2020-08" db="EMBL/GenBank/DDBJ databases">
        <title>Chromosome-level assembly of Southern catfish (Silurus meridionalis) provides insights into visual adaptation to the nocturnal and benthic lifestyles.</title>
        <authorList>
            <person name="Zhang Y."/>
            <person name="Wang D."/>
            <person name="Peng Z."/>
        </authorList>
    </citation>
    <scope>NUCLEOTIDE SEQUENCE</scope>
    <source>
        <strain evidence="27">SWU-2019-XX</strain>
        <tissue evidence="27">Muscle</tissue>
    </source>
</reference>
<keyword evidence="11" id="KW-0547">Nucleotide-binding</keyword>
<proteinExistence type="inferred from homology"/>
<keyword evidence="16" id="KW-0832">Ubl conjugation</keyword>
<dbReference type="InterPro" id="IPR025696">
    <property type="entry name" value="Beta-barrel_MTR4"/>
</dbReference>
<dbReference type="Pfam" id="PF13234">
    <property type="entry name" value="MTR4_beta-barrel"/>
    <property type="match status" value="1"/>
</dbReference>
<keyword evidence="7" id="KW-0698">rRNA processing</keyword>
<dbReference type="PANTHER" id="PTHR12131:SF7">
    <property type="entry name" value="EXOSOME RNA HELICASE MTR4"/>
    <property type="match status" value="1"/>
</dbReference>
<evidence type="ECO:0000256" key="4">
    <source>
        <dbReference type="ARBA" id="ARBA00010140"/>
    </source>
</evidence>
<dbReference type="Gene3D" id="1.10.3380.30">
    <property type="match status" value="2"/>
</dbReference>
<keyword evidence="15" id="KW-0067">ATP-binding</keyword>
<dbReference type="GO" id="GO:0006401">
    <property type="term" value="P:RNA catabolic process"/>
    <property type="evidence" value="ECO:0007669"/>
    <property type="project" value="InterPro"/>
</dbReference>
<dbReference type="Pfam" id="PF00270">
    <property type="entry name" value="DEAD"/>
    <property type="match status" value="1"/>
</dbReference>
<evidence type="ECO:0000256" key="17">
    <source>
        <dbReference type="ARBA" id="ARBA00022990"/>
    </source>
</evidence>
<evidence type="ECO:0000313" key="27">
    <source>
        <dbReference type="EMBL" id="KAF7700858.1"/>
    </source>
</evidence>
<evidence type="ECO:0000256" key="9">
    <source>
        <dbReference type="ARBA" id="ARBA00022664"/>
    </source>
</evidence>
<dbReference type="FunFam" id="2.40.30.300:FF:000001">
    <property type="entry name" value="Mtr4 exosome RNA helicase"/>
    <property type="match status" value="1"/>
</dbReference>
<evidence type="ECO:0000256" key="14">
    <source>
        <dbReference type="ARBA" id="ARBA00022806"/>
    </source>
</evidence>
<dbReference type="CDD" id="cd13154">
    <property type="entry name" value="KOW_Mtr4"/>
    <property type="match status" value="1"/>
</dbReference>
<evidence type="ECO:0000256" key="10">
    <source>
        <dbReference type="ARBA" id="ARBA00022728"/>
    </source>
</evidence>
<evidence type="ECO:0000256" key="24">
    <source>
        <dbReference type="SAM" id="MobiDB-lite"/>
    </source>
</evidence>
<evidence type="ECO:0000256" key="13">
    <source>
        <dbReference type="ARBA" id="ARBA00022801"/>
    </source>
</evidence>
<dbReference type="PIRSF" id="PIRSF005198">
    <property type="entry name" value="Antiviral_helicase_SKI2"/>
    <property type="match status" value="1"/>
</dbReference>
<keyword evidence="10" id="KW-0747">Spliceosome</keyword>
<evidence type="ECO:0000259" key="25">
    <source>
        <dbReference type="PROSITE" id="PS51192"/>
    </source>
</evidence>
<gene>
    <name evidence="27" type="ORF">HF521_002023</name>
</gene>
<keyword evidence="13" id="KW-0378">Hydrolase</keyword>